<dbReference type="PANTHER" id="PTHR46289">
    <property type="entry name" value="52 KDA REPRESSOR OF THE INHIBITOR OF THE PROTEIN KINASE-LIKE PROTEIN-RELATED"/>
    <property type="match status" value="1"/>
</dbReference>
<dbReference type="GO" id="GO:0046983">
    <property type="term" value="F:protein dimerization activity"/>
    <property type="evidence" value="ECO:0007669"/>
    <property type="project" value="InterPro"/>
</dbReference>
<organism evidence="2">
    <name type="scientific">Amphimedon queenslandica</name>
    <name type="common">Sponge</name>
    <dbReference type="NCBI Taxonomy" id="400682"/>
    <lineage>
        <taxon>Eukaryota</taxon>
        <taxon>Metazoa</taxon>
        <taxon>Porifera</taxon>
        <taxon>Demospongiae</taxon>
        <taxon>Heteroscleromorpha</taxon>
        <taxon>Haplosclerida</taxon>
        <taxon>Niphatidae</taxon>
        <taxon>Amphimedon</taxon>
    </lineage>
</organism>
<dbReference type="STRING" id="400682.A0A1X7V6H8"/>
<dbReference type="InterPro" id="IPR012337">
    <property type="entry name" value="RNaseH-like_sf"/>
</dbReference>
<dbReference type="EnsemblMetazoa" id="Aqu2.1.35591_001">
    <property type="protein sequence ID" value="Aqu2.1.35591_001"/>
    <property type="gene ID" value="Aqu2.1.35591"/>
</dbReference>
<sequence>MIGFDLPENEVKRPQEPVEDCEVPVEAAKWFTVIADEVTDVSDKEIISIVLRYVNSETLIIHKDLVGFFESDTGITGRALSVKITATSKDFHLNLFFLCGQGYVGAVNLQGECLDIVTAVQEIVEPFQMISVNVVSDILYCLYYSINVEKMCEVTGLSLLPSAMTKMSKEAFTQNILKLSDFYGIDLPSPGSMNSEVECLKLKWEQHLSTHGPSSLPNSLMSTLALTSSMYPNIETLLIILCTLPVTSCSAERSFSSLKRMKTPYRSTMTTHRLSRLSLLHVHRDIKVDIEAAVDEFSRRHPQRLQVANILQDE</sequence>
<dbReference type="InterPro" id="IPR008906">
    <property type="entry name" value="HATC_C_dom"/>
</dbReference>
<dbReference type="PANTHER" id="PTHR46289:SF14">
    <property type="entry name" value="DUF4371 DOMAIN-CONTAINING PROTEIN"/>
    <property type="match status" value="1"/>
</dbReference>
<dbReference type="InParanoid" id="A0A1X7V6H8"/>
<name>A0A1X7V6H8_AMPQE</name>
<protein>
    <recommendedName>
        <fullName evidence="1">HAT C-terminal dimerisation domain-containing protein</fullName>
    </recommendedName>
</protein>
<dbReference type="SUPFAM" id="SSF53098">
    <property type="entry name" value="Ribonuclease H-like"/>
    <property type="match status" value="1"/>
</dbReference>
<dbReference type="AlphaFoldDB" id="A0A1X7V6H8"/>
<accession>A0A1X7V6H8</accession>
<reference evidence="2" key="1">
    <citation type="submission" date="2017-05" db="UniProtKB">
        <authorList>
            <consortium name="EnsemblMetazoa"/>
        </authorList>
    </citation>
    <scope>IDENTIFICATION</scope>
</reference>
<evidence type="ECO:0000313" key="2">
    <source>
        <dbReference type="EnsemblMetazoa" id="Aqu2.1.35591_001"/>
    </source>
</evidence>
<evidence type="ECO:0000259" key="1">
    <source>
        <dbReference type="Pfam" id="PF05699"/>
    </source>
</evidence>
<dbReference type="InterPro" id="IPR052958">
    <property type="entry name" value="IFN-induced_PKR_regulator"/>
</dbReference>
<proteinExistence type="predicted"/>
<feature type="domain" description="HAT C-terminal dimerisation" evidence="1">
    <location>
        <begin position="226"/>
        <end position="277"/>
    </location>
</feature>
<dbReference type="OrthoDB" id="10037933at2759"/>
<dbReference type="Pfam" id="PF05699">
    <property type="entry name" value="Dimer_Tnp_hAT"/>
    <property type="match status" value="1"/>
</dbReference>